<feature type="transmembrane region" description="Helical" evidence="8">
    <location>
        <begin position="139"/>
        <end position="158"/>
    </location>
</feature>
<accession>A0A3D8IFR9</accession>
<dbReference type="InterPro" id="IPR020846">
    <property type="entry name" value="MFS_dom"/>
</dbReference>
<feature type="transmembrane region" description="Helical" evidence="8">
    <location>
        <begin position="254"/>
        <end position="271"/>
    </location>
</feature>
<feature type="transmembrane region" description="Helical" evidence="8">
    <location>
        <begin position="314"/>
        <end position="336"/>
    </location>
</feature>
<dbReference type="PROSITE" id="PS50850">
    <property type="entry name" value="MFS"/>
    <property type="match status" value="1"/>
</dbReference>
<feature type="transmembrane region" description="Helical" evidence="8">
    <location>
        <begin position="81"/>
        <end position="100"/>
    </location>
</feature>
<dbReference type="GO" id="GO:0005886">
    <property type="term" value="C:plasma membrane"/>
    <property type="evidence" value="ECO:0007669"/>
    <property type="project" value="UniProtKB-SubCell"/>
</dbReference>
<dbReference type="InterPro" id="IPR036259">
    <property type="entry name" value="MFS_trans_sf"/>
</dbReference>
<dbReference type="EMBL" id="NXLS01000003">
    <property type="protein sequence ID" value="RDU63401.1"/>
    <property type="molecule type" value="Genomic_DNA"/>
</dbReference>
<evidence type="ECO:0000259" key="9">
    <source>
        <dbReference type="PROSITE" id="PS50850"/>
    </source>
</evidence>
<evidence type="ECO:0000256" key="1">
    <source>
        <dbReference type="ARBA" id="ARBA00004651"/>
    </source>
</evidence>
<dbReference type="InterPro" id="IPR011701">
    <property type="entry name" value="MFS"/>
</dbReference>
<evidence type="ECO:0000256" key="6">
    <source>
        <dbReference type="ARBA" id="ARBA00022989"/>
    </source>
</evidence>
<keyword evidence="11" id="KW-1185">Reference proteome</keyword>
<feature type="transmembrane region" description="Helical" evidence="8">
    <location>
        <begin position="12"/>
        <end position="29"/>
    </location>
</feature>
<feature type="transmembrane region" description="Helical" evidence="8">
    <location>
        <begin position="373"/>
        <end position="393"/>
    </location>
</feature>
<dbReference type="Pfam" id="PF07690">
    <property type="entry name" value="MFS_1"/>
    <property type="match status" value="1"/>
</dbReference>
<dbReference type="SUPFAM" id="SSF103473">
    <property type="entry name" value="MFS general substrate transporter"/>
    <property type="match status" value="1"/>
</dbReference>
<feature type="transmembrane region" description="Helical" evidence="8">
    <location>
        <begin position="170"/>
        <end position="189"/>
    </location>
</feature>
<protein>
    <submittedName>
        <fullName evidence="10">Bcr/CflA family drug resistance efflux transporter</fullName>
    </submittedName>
</protein>
<feature type="transmembrane region" description="Helical" evidence="8">
    <location>
        <begin position="106"/>
        <end position="127"/>
    </location>
</feature>
<comment type="caution">
    <text evidence="10">The sequence shown here is derived from an EMBL/GenBank/DDBJ whole genome shotgun (WGS) entry which is preliminary data.</text>
</comment>
<evidence type="ECO:0000256" key="2">
    <source>
        <dbReference type="ARBA" id="ARBA00006236"/>
    </source>
</evidence>
<reference evidence="10 11" key="1">
    <citation type="submission" date="2018-04" db="EMBL/GenBank/DDBJ databases">
        <title>Novel Campyloabacter and Helicobacter Species and Strains.</title>
        <authorList>
            <person name="Mannion A.J."/>
            <person name="Shen Z."/>
            <person name="Fox J.G."/>
        </authorList>
    </citation>
    <scope>NUCLEOTIDE SEQUENCE [LARGE SCALE GENOMIC DNA]</scope>
    <source>
        <strain evidence="10 11">MIT 99-5101</strain>
    </source>
</reference>
<evidence type="ECO:0000256" key="8">
    <source>
        <dbReference type="SAM" id="Phobius"/>
    </source>
</evidence>
<dbReference type="PANTHER" id="PTHR23502">
    <property type="entry name" value="MAJOR FACILITATOR SUPERFAMILY"/>
    <property type="match status" value="1"/>
</dbReference>
<dbReference type="AlphaFoldDB" id="A0A3D8IFR9"/>
<name>A0A3D8IFR9_9HELI</name>
<feature type="domain" description="Major facilitator superfamily (MFS) profile" evidence="9">
    <location>
        <begin position="15"/>
        <end position="399"/>
    </location>
</feature>
<evidence type="ECO:0000313" key="10">
    <source>
        <dbReference type="EMBL" id="RDU63401.1"/>
    </source>
</evidence>
<dbReference type="OrthoDB" id="9814303at2"/>
<keyword evidence="4" id="KW-1003">Cell membrane</keyword>
<evidence type="ECO:0000313" key="11">
    <source>
        <dbReference type="Proteomes" id="UP000256650"/>
    </source>
</evidence>
<dbReference type="PANTHER" id="PTHR23502:SF132">
    <property type="entry name" value="POLYAMINE TRANSPORTER 2-RELATED"/>
    <property type="match status" value="1"/>
</dbReference>
<keyword evidence="7 8" id="KW-0472">Membrane</keyword>
<keyword evidence="3" id="KW-0813">Transport</keyword>
<evidence type="ECO:0000256" key="7">
    <source>
        <dbReference type="ARBA" id="ARBA00023136"/>
    </source>
</evidence>
<feature type="transmembrane region" description="Helical" evidence="8">
    <location>
        <begin position="348"/>
        <end position="367"/>
    </location>
</feature>
<feature type="transmembrane region" description="Helical" evidence="8">
    <location>
        <begin position="283"/>
        <end position="302"/>
    </location>
</feature>
<evidence type="ECO:0000256" key="3">
    <source>
        <dbReference type="ARBA" id="ARBA00022448"/>
    </source>
</evidence>
<keyword evidence="6 8" id="KW-1133">Transmembrane helix</keyword>
<dbReference type="Gene3D" id="1.20.1720.10">
    <property type="entry name" value="Multidrug resistance protein D"/>
    <property type="match status" value="1"/>
</dbReference>
<dbReference type="CDD" id="cd17320">
    <property type="entry name" value="MFS_MdfA_MDR_like"/>
    <property type="match status" value="1"/>
</dbReference>
<feature type="transmembrane region" description="Helical" evidence="8">
    <location>
        <begin position="49"/>
        <end position="69"/>
    </location>
</feature>
<sequence length="413" mass="45877">MQKATAYQGFAKARLIVILAFMSSLAPLSTDMYLPALGEVQRSFATTPFYAQLSLAIFFIAFAFGQLIYGPLSDVYGRKKPLYIGIALFIVASFACISFDSVDSFIFWRFLQALGGCAGVVIARAIINDNFALKEAASAFALMMVVSSLAPMLAPVFGGFLLDFFSWKSIFATLFALGILLFVLIIFGIQEKESVQRVKPEFKVVLVNYFHILQDRRFRIYILSSSLVMATIFAYITGSSFIFREYFGLSEKTYGILFGVNALSFMIFANINARIVRKYSPYAVLPYAFVMMFGVALVLLVVGWLDLGFLPFEILLFLMLGMNGFIVPNTTTLAMARFKQMSGSASAILGMVQFIFAGVISFVVGAVEANTPFPLALIIACCLLLACGIYFSLNVREIRRYKREFLSLFKHSS</sequence>
<evidence type="ECO:0000256" key="5">
    <source>
        <dbReference type="ARBA" id="ARBA00022692"/>
    </source>
</evidence>
<dbReference type="GeneID" id="82535560"/>
<keyword evidence="5 8" id="KW-0812">Transmembrane</keyword>
<dbReference type="InterPro" id="IPR004812">
    <property type="entry name" value="Efflux_drug-R_Bcr/CmlA"/>
</dbReference>
<comment type="similarity">
    <text evidence="2">Belongs to the major facilitator superfamily. Bcr/CmlA family.</text>
</comment>
<comment type="subcellular location">
    <subcellularLocation>
        <location evidence="1">Cell membrane</location>
        <topology evidence="1">Multi-pass membrane protein</topology>
    </subcellularLocation>
</comment>
<proteinExistence type="inferred from homology"/>
<feature type="transmembrane region" description="Helical" evidence="8">
    <location>
        <begin position="220"/>
        <end position="242"/>
    </location>
</feature>
<dbReference type="RefSeq" id="WP_115551428.1">
    <property type="nucleotide sequence ID" value="NZ_CAOOSM010000007.1"/>
</dbReference>
<dbReference type="GO" id="GO:0042910">
    <property type="term" value="F:xenobiotic transmembrane transporter activity"/>
    <property type="evidence" value="ECO:0007669"/>
    <property type="project" value="InterPro"/>
</dbReference>
<dbReference type="FunFam" id="1.20.1720.10:FF:000005">
    <property type="entry name" value="Bcr/CflA family efflux transporter"/>
    <property type="match status" value="1"/>
</dbReference>
<dbReference type="GO" id="GO:1990961">
    <property type="term" value="P:xenobiotic detoxification by transmembrane export across the plasma membrane"/>
    <property type="evidence" value="ECO:0007669"/>
    <property type="project" value="InterPro"/>
</dbReference>
<organism evidence="10 11">
    <name type="scientific">Helicobacter ganmani</name>
    <dbReference type="NCBI Taxonomy" id="60246"/>
    <lineage>
        <taxon>Bacteria</taxon>
        <taxon>Pseudomonadati</taxon>
        <taxon>Campylobacterota</taxon>
        <taxon>Epsilonproteobacteria</taxon>
        <taxon>Campylobacterales</taxon>
        <taxon>Helicobacteraceae</taxon>
        <taxon>Helicobacter</taxon>
    </lineage>
</organism>
<dbReference type="Proteomes" id="UP000256650">
    <property type="component" value="Unassembled WGS sequence"/>
</dbReference>
<gene>
    <name evidence="10" type="ORF">CQA43_04580</name>
</gene>
<evidence type="ECO:0000256" key="4">
    <source>
        <dbReference type="ARBA" id="ARBA00022475"/>
    </source>
</evidence>
<dbReference type="NCBIfam" id="TIGR00710">
    <property type="entry name" value="efflux_Bcr_CflA"/>
    <property type="match status" value="1"/>
</dbReference>